<reference evidence="2 3" key="1">
    <citation type="journal article" date="2019" name="Int. J. Syst. Evol. Microbiol.">
        <title>The Global Catalogue of Microorganisms (GCM) 10K type strain sequencing project: providing services to taxonomists for standard genome sequencing and annotation.</title>
        <authorList>
            <consortium name="The Broad Institute Genomics Platform"/>
            <consortium name="The Broad Institute Genome Sequencing Center for Infectious Disease"/>
            <person name="Wu L."/>
            <person name="Ma J."/>
        </authorList>
    </citation>
    <scope>NUCLEOTIDE SEQUENCE [LARGE SCALE GENOMIC DNA]</scope>
    <source>
        <strain evidence="2 3">JCM 12762</strain>
    </source>
</reference>
<gene>
    <name evidence="2" type="ORF">GCM10009655_18450</name>
</gene>
<feature type="domain" description="N-acetyltransferase" evidence="1">
    <location>
        <begin position="14"/>
        <end position="85"/>
    </location>
</feature>
<keyword evidence="3" id="KW-1185">Reference proteome</keyword>
<sequence length="126" mass="14266">MSSRARLWSIYGEAWGWPPATMTSEQDRGDLQRHADEIETHESFNFALFDGNETELIGCVYIDPTDKPGADADISWWVRDEYVGSEVEAALNAFVPTWIATGWPLTAPRYVGRDLSWAEWIAIPSE</sequence>
<dbReference type="Gene3D" id="3.40.630.30">
    <property type="match status" value="1"/>
</dbReference>
<evidence type="ECO:0000259" key="1">
    <source>
        <dbReference type="Pfam" id="PF13302"/>
    </source>
</evidence>
<dbReference type="Proteomes" id="UP001500943">
    <property type="component" value="Unassembled WGS sequence"/>
</dbReference>
<dbReference type="InterPro" id="IPR016181">
    <property type="entry name" value="Acyl_CoA_acyltransferase"/>
</dbReference>
<dbReference type="SUPFAM" id="SSF55729">
    <property type="entry name" value="Acyl-CoA N-acyltransferases (Nat)"/>
    <property type="match status" value="1"/>
</dbReference>
<organism evidence="2 3">
    <name type="scientific">Rhodoglobus aureus</name>
    <dbReference type="NCBI Taxonomy" id="191497"/>
    <lineage>
        <taxon>Bacteria</taxon>
        <taxon>Bacillati</taxon>
        <taxon>Actinomycetota</taxon>
        <taxon>Actinomycetes</taxon>
        <taxon>Micrococcales</taxon>
        <taxon>Microbacteriaceae</taxon>
        <taxon>Rhodoglobus</taxon>
    </lineage>
</organism>
<evidence type="ECO:0000313" key="3">
    <source>
        <dbReference type="Proteomes" id="UP001500943"/>
    </source>
</evidence>
<name>A0ABN1VTD1_9MICO</name>
<dbReference type="InterPro" id="IPR000182">
    <property type="entry name" value="GNAT_dom"/>
</dbReference>
<accession>A0ABN1VTD1</accession>
<evidence type="ECO:0000313" key="2">
    <source>
        <dbReference type="EMBL" id="GAA1219264.1"/>
    </source>
</evidence>
<dbReference type="EMBL" id="BAAAKW010000031">
    <property type="protein sequence ID" value="GAA1219264.1"/>
    <property type="molecule type" value="Genomic_DNA"/>
</dbReference>
<protein>
    <recommendedName>
        <fullName evidence="1">N-acetyltransferase domain-containing protein</fullName>
    </recommendedName>
</protein>
<comment type="caution">
    <text evidence="2">The sequence shown here is derived from an EMBL/GenBank/DDBJ whole genome shotgun (WGS) entry which is preliminary data.</text>
</comment>
<dbReference type="Pfam" id="PF13302">
    <property type="entry name" value="Acetyltransf_3"/>
    <property type="match status" value="1"/>
</dbReference>
<proteinExistence type="predicted"/>